<accession>A0A392W487</accession>
<reference evidence="2 3" key="1">
    <citation type="journal article" date="2018" name="Front. Plant Sci.">
        <title>Red Clover (Trifolium pratense) and Zigzag Clover (T. medium) - A Picture of Genomic Similarities and Differences.</title>
        <authorList>
            <person name="Dluhosova J."/>
            <person name="Istvanek J."/>
            <person name="Nedelnik J."/>
            <person name="Repkova J."/>
        </authorList>
    </citation>
    <scope>NUCLEOTIDE SEQUENCE [LARGE SCALE GENOMIC DNA]</scope>
    <source>
        <strain evidence="3">cv. 10/8</strain>
        <tissue evidence="2">Leaf</tissue>
    </source>
</reference>
<feature type="compositionally biased region" description="Low complexity" evidence="1">
    <location>
        <begin position="19"/>
        <end position="30"/>
    </location>
</feature>
<proteinExistence type="predicted"/>
<name>A0A392W487_9FABA</name>
<comment type="caution">
    <text evidence="2">The sequence shown here is derived from an EMBL/GenBank/DDBJ whole genome shotgun (WGS) entry which is preliminary data.</text>
</comment>
<dbReference type="AlphaFoldDB" id="A0A392W487"/>
<keyword evidence="3" id="KW-1185">Reference proteome</keyword>
<feature type="region of interest" description="Disordered" evidence="1">
    <location>
        <begin position="1"/>
        <end position="30"/>
    </location>
</feature>
<organism evidence="2 3">
    <name type="scientific">Trifolium medium</name>
    <dbReference type="NCBI Taxonomy" id="97028"/>
    <lineage>
        <taxon>Eukaryota</taxon>
        <taxon>Viridiplantae</taxon>
        <taxon>Streptophyta</taxon>
        <taxon>Embryophyta</taxon>
        <taxon>Tracheophyta</taxon>
        <taxon>Spermatophyta</taxon>
        <taxon>Magnoliopsida</taxon>
        <taxon>eudicotyledons</taxon>
        <taxon>Gunneridae</taxon>
        <taxon>Pentapetalae</taxon>
        <taxon>rosids</taxon>
        <taxon>fabids</taxon>
        <taxon>Fabales</taxon>
        <taxon>Fabaceae</taxon>
        <taxon>Papilionoideae</taxon>
        <taxon>50 kb inversion clade</taxon>
        <taxon>NPAAA clade</taxon>
        <taxon>Hologalegina</taxon>
        <taxon>IRL clade</taxon>
        <taxon>Trifolieae</taxon>
        <taxon>Trifolium</taxon>
    </lineage>
</organism>
<feature type="non-terminal residue" evidence="2">
    <location>
        <position position="30"/>
    </location>
</feature>
<evidence type="ECO:0000313" key="3">
    <source>
        <dbReference type="Proteomes" id="UP000265520"/>
    </source>
</evidence>
<protein>
    <submittedName>
        <fullName evidence="2">Uncharacterized protein</fullName>
    </submittedName>
</protein>
<dbReference type="Proteomes" id="UP000265520">
    <property type="component" value="Unassembled WGS sequence"/>
</dbReference>
<evidence type="ECO:0000313" key="2">
    <source>
        <dbReference type="EMBL" id="MCI93460.1"/>
    </source>
</evidence>
<evidence type="ECO:0000256" key="1">
    <source>
        <dbReference type="SAM" id="MobiDB-lite"/>
    </source>
</evidence>
<dbReference type="EMBL" id="LXQA011329960">
    <property type="protein sequence ID" value="MCI93460.1"/>
    <property type="molecule type" value="Genomic_DNA"/>
</dbReference>
<sequence length="30" mass="3215">MVILKSLSDDEISPPVSPMPLSSLPPVIHD</sequence>